<feature type="compositionally biased region" description="Basic and acidic residues" evidence="3">
    <location>
        <begin position="73"/>
        <end position="86"/>
    </location>
</feature>
<comment type="subcellular location">
    <subcellularLocation>
        <location evidence="1">Nucleus</location>
    </subcellularLocation>
</comment>
<feature type="compositionally biased region" description="Acidic residues" evidence="3">
    <location>
        <begin position="97"/>
        <end position="135"/>
    </location>
</feature>
<evidence type="ECO:0000259" key="4">
    <source>
        <dbReference type="Pfam" id="PF00808"/>
    </source>
</evidence>
<evidence type="ECO:0000313" key="6">
    <source>
        <dbReference type="Proteomes" id="UP000054558"/>
    </source>
</evidence>
<dbReference type="Pfam" id="PF00808">
    <property type="entry name" value="CBFD_NFYB_HMF"/>
    <property type="match status" value="1"/>
</dbReference>
<organism evidence="5 6">
    <name type="scientific">Klebsormidium nitens</name>
    <name type="common">Green alga</name>
    <name type="synonym">Ulothrix nitens</name>
    <dbReference type="NCBI Taxonomy" id="105231"/>
    <lineage>
        <taxon>Eukaryota</taxon>
        <taxon>Viridiplantae</taxon>
        <taxon>Streptophyta</taxon>
        <taxon>Klebsormidiophyceae</taxon>
        <taxon>Klebsormidiales</taxon>
        <taxon>Klebsormidiaceae</taxon>
        <taxon>Klebsormidium</taxon>
    </lineage>
</organism>
<dbReference type="GO" id="GO:0046982">
    <property type="term" value="F:protein heterodimerization activity"/>
    <property type="evidence" value="ECO:0007669"/>
    <property type="project" value="InterPro"/>
</dbReference>
<dbReference type="PANTHER" id="PTHR10252:SF54">
    <property type="entry name" value="CHROMATIN ACCESSIBILITY COMPLEX PROTEIN 1"/>
    <property type="match status" value="1"/>
</dbReference>
<feature type="region of interest" description="Disordered" evidence="3">
    <location>
        <begin position="1"/>
        <end position="176"/>
    </location>
</feature>
<dbReference type="AlphaFoldDB" id="A0A1Y1HVW2"/>
<accession>A0A1Y1HVW2</accession>
<proteinExistence type="predicted"/>
<dbReference type="Gene3D" id="1.10.20.10">
    <property type="entry name" value="Histone, subunit A"/>
    <property type="match status" value="1"/>
</dbReference>
<feature type="compositionally biased region" description="Basic and acidic residues" evidence="3">
    <location>
        <begin position="34"/>
        <end position="65"/>
    </location>
</feature>
<reference evidence="5 6" key="1">
    <citation type="journal article" date="2014" name="Nat. Commun.">
        <title>Klebsormidium flaccidum genome reveals primary factors for plant terrestrial adaptation.</title>
        <authorList>
            <person name="Hori K."/>
            <person name="Maruyama F."/>
            <person name="Fujisawa T."/>
            <person name="Togashi T."/>
            <person name="Yamamoto N."/>
            <person name="Seo M."/>
            <person name="Sato S."/>
            <person name="Yamada T."/>
            <person name="Mori H."/>
            <person name="Tajima N."/>
            <person name="Moriyama T."/>
            <person name="Ikeuchi M."/>
            <person name="Watanabe M."/>
            <person name="Wada H."/>
            <person name="Kobayashi K."/>
            <person name="Saito M."/>
            <person name="Masuda T."/>
            <person name="Sasaki-Sekimoto Y."/>
            <person name="Mashiguchi K."/>
            <person name="Awai K."/>
            <person name="Shimojima M."/>
            <person name="Masuda S."/>
            <person name="Iwai M."/>
            <person name="Nobusawa T."/>
            <person name="Narise T."/>
            <person name="Kondo S."/>
            <person name="Saito H."/>
            <person name="Sato R."/>
            <person name="Murakawa M."/>
            <person name="Ihara Y."/>
            <person name="Oshima-Yamada Y."/>
            <person name="Ohtaka K."/>
            <person name="Satoh M."/>
            <person name="Sonobe K."/>
            <person name="Ishii M."/>
            <person name="Ohtani R."/>
            <person name="Kanamori-Sato M."/>
            <person name="Honoki R."/>
            <person name="Miyazaki D."/>
            <person name="Mochizuki H."/>
            <person name="Umetsu J."/>
            <person name="Higashi K."/>
            <person name="Shibata D."/>
            <person name="Kamiya Y."/>
            <person name="Sato N."/>
            <person name="Nakamura Y."/>
            <person name="Tabata S."/>
            <person name="Ida S."/>
            <person name="Kurokawa K."/>
            <person name="Ohta H."/>
        </authorList>
    </citation>
    <scope>NUCLEOTIDE SEQUENCE [LARGE SCALE GENOMIC DNA]</scope>
    <source>
        <strain evidence="5 6">NIES-2285</strain>
    </source>
</reference>
<feature type="compositionally biased region" description="Basic and acidic residues" evidence="3">
    <location>
        <begin position="274"/>
        <end position="287"/>
    </location>
</feature>
<feature type="domain" description="Transcription factor CBF/NF-Y/archaeal histone" evidence="4">
    <location>
        <begin position="183"/>
        <end position="244"/>
    </location>
</feature>
<gene>
    <name evidence="5" type="ORF">KFL_001230030</name>
</gene>
<sequence length="302" mass="33225">MDDLKLNVNINIAEPDQSARSGAGHNPPEQADDGTIREDGDAEMGDVRDEKAANDEVGEDSRDEKYDDMEEIETLKQKGMGSKDGEVVNNETGALEAEPDFEEKEKDWDAEDEEVDAYAHDEEIEADNVEEECNEEREASDGVTEAQTGAQEGDETTGEREQDGNAAGTGKGQAEAAQKAEIMLPLARIKRIVKLDPDIKQVSSDALKTIALATELFLGSLAESTAHVTRAGKRSMVKVEDLLQTIKSRRRYKECMGTDLEYLRPVDANQAARQEARQAKAKEKAARELPPGVKPITNFFKK</sequence>
<dbReference type="STRING" id="105231.A0A1Y1HVW2"/>
<dbReference type="InterPro" id="IPR009072">
    <property type="entry name" value="Histone-fold"/>
</dbReference>
<evidence type="ECO:0000256" key="3">
    <source>
        <dbReference type="SAM" id="MobiDB-lite"/>
    </source>
</evidence>
<keyword evidence="2" id="KW-0539">Nucleus</keyword>
<dbReference type="GO" id="GO:0005634">
    <property type="term" value="C:nucleus"/>
    <property type="evidence" value="ECO:0007669"/>
    <property type="project" value="UniProtKB-SubCell"/>
</dbReference>
<dbReference type="OMA" id="HIEVMEQ"/>
<evidence type="ECO:0000313" key="5">
    <source>
        <dbReference type="EMBL" id="GAQ82755.1"/>
    </source>
</evidence>
<dbReference type="InterPro" id="IPR003958">
    <property type="entry name" value="CBFA_NFYB_domain"/>
</dbReference>
<dbReference type="InterPro" id="IPR050568">
    <property type="entry name" value="Transcr_DNA_Rep_Reg"/>
</dbReference>
<keyword evidence="6" id="KW-1185">Reference proteome</keyword>
<dbReference type="EMBL" id="DF237072">
    <property type="protein sequence ID" value="GAQ82755.1"/>
    <property type="molecule type" value="Genomic_DNA"/>
</dbReference>
<protein>
    <submittedName>
        <fullName evidence="5">DNA binding histone-like transcription factor</fullName>
    </submittedName>
</protein>
<dbReference type="OrthoDB" id="636685at2759"/>
<evidence type="ECO:0000256" key="1">
    <source>
        <dbReference type="ARBA" id="ARBA00004123"/>
    </source>
</evidence>
<evidence type="ECO:0000256" key="2">
    <source>
        <dbReference type="ARBA" id="ARBA00023242"/>
    </source>
</evidence>
<name>A0A1Y1HVW2_KLENI</name>
<dbReference type="PANTHER" id="PTHR10252">
    <property type="entry name" value="HISTONE-LIKE TRANSCRIPTION FACTOR CCAAT-RELATED"/>
    <property type="match status" value="1"/>
</dbReference>
<feature type="region of interest" description="Disordered" evidence="3">
    <location>
        <begin position="273"/>
        <end position="302"/>
    </location>
</feature>
<dbReference type="CDD" id="cd22929">
    <property type="entry name" value="HFD_POLE4-like"/>
    <property type="match status" value="1"/>
</dbReference>
<dbReference type="Proteomes" id="UP000054558">
    <property type="component" value="Unassembled WGS sequence"/>
</dbReference>
<dbReference type="SUPFAM" id="SSF47113">
    <property type="entry name" value="Histone-fold"/>
    <property type="match status" value="1"/>
</dbReference>